<feature type="compositionally biased region" description="Polar residues" evidence="1">
    <location>
        <begin position="1"/>
        <end position="18"/>
    </location>
</feature>
<comment type="caution">
    <text evidence="2">The sequence shown here is derived from an EMBL/GenBank/DDBJ whole genome shotgun (WGS) entry which is preliminary data.</text>
</comment>
<evidence type="ECO:0000313" key="3">
    <source>
        <dbReference type="Proteomes" id="UP000590811"/>
    </source>
</evidence>
<evidence type="ECO:0000256" key="1">
    <source>
        <dbReference type="SAM" id="MobiDB-lite"/>
    </source>
</evidence>
<organism evidence="2 3">
    <name type="scientific">Terracoccus luteus</name>
    <dbReference type="NCBI Taxonomy" id="53356"/>
    <lineage>
        <taxon>Bacteria</taxon>
        <taxon>Bacillati</taxon>
        <taxon>Actinomycetota</taxon>
        <taxon>Actinomycetes</taxon>
        <taxon>Micrococcales</taxon>
        <taxon>Intrasporangiaceae</taxon>
        <taxon>Terracoccus</taxon>
    </lineage>
</organism>
<evidence type="ECO:0000313" key="2">
    <source>
        <dbReference type="EMBL" id="MBB2986399.1"/>
    </source>
</evidence>
<dbReference type="Proteomes" id="UP000590811">
    <property type="component" value="Unassembled WGS sequence"/>
</dbReference>
<protein>
    <submittedName>
        <fullName evidence="2">Uncharacterized protein</fullName>
    </submittedName>
</protein>
<name>A0A839PTC0_9MICO</name>
<accession>A0A839PTC0</accession>
<reference evidence="2 3" key="1">
    <citation type="submission" date="2020-08" db="EMBL/GenBank/DDBJ databases">
        <title>Genomic Encyclopedia of Type Strains, Phase IV (KMG-V): Genome sequencing to study the core and pangenomes of soil and plant-associated prokaryotes.</title>
        <authorList>
            <person name="Whitman W."/>
        </authorList>
    </citation>
    <scope>NUCLEOTIDE SEQUENCE [LARGE SCALE GENOMIC DNA]</scope>
    <source>
        <strain evidence="2 3">B3ACCR2</strain>
    </source>
</reference>
<sequence length="67" mass="6695">MAASRSVCSETSTGTNRSGRPCSAKASSSVRALSLVPLPGSTTVVASQAATMSSACACRMLRSRSVG</sequence>
<dbReference type="EMBL" id="JACHVT010000003">
    <property type="protein sequence ID" value="MBB2986399.1"/>
    <property type="molecule type" value="Genomic_DNA"/>
</dbReference>
<proteinExistence type="predicted"/>
<gene>
    <name evidence="2" type="ORF">FHW14_001553</name>
</gene>
<dbReference type="AlphaFoldDB" id="A0A839PTC0"/>
<feature type="region of interest" description="Disordered" evidence="1">
    <location>
        <begin position="1"/>
        <end position="24"/>
    </location>
</feature>